<organism evidence="2 3">
    <name type="scientific">Dentipellis fragilis</name>
    <dbReference type="NCBI Taxonomy" id="205917"/>
    <lineage>
        <taxon>Eukaryota</taxon>
        <taxon>Fungi</taxon>
        <taxon>Dikarya</taxon>
        <taxon>Basidiomycota</taxon>
        <taxon>Agaricomycotina</taxon>
        <taxon>Agaricomycetes</taxon>
        <taxon>Russulales</taxon>
        <taxon>Hericiaceae</taxon>
        <taxon>Dentipellis</taxon>
    </lineage>
</organism>
<protein>
    <submittedName>
        <fullName evidence="2">Uncharacterized protein</fullName>
    </submittedName>
</protein>
<keyword evidence="3" id="KW-1185">Reference proteome</keyword>
<dbReference type="OrthoDB" id="3341212at2759"/>
<dbReference type="STRING" id="205917.A0A4Y9XR21"/>
<dbReference type="AlphaFoldDB" id="A0A4Y9XR21"/>
<evidence type="ECO:0000313" key="2">
    <source>
        <dbReference type="EMBL" id="TFY52560.1"/>
    </source>
</evidence>
<evidence type="ECO:0000256" key="1">
    <source>
        <dbReference type="SAM" id="MobiDB-lite"/>
    </source>
</evidence>
<name>A0A4Y9XR21_9AGAM</name>
<feature type="region of interest" description="Disordered" evidence="1">
    <location>
        <begin position="156"/>
        <end position="205"/>
    </location>
</feature>
<accession>A0A4Y9XR21</accession>
<dbReference type="InterPro" id="IPR036047">
    <property type="entry name" value="F-box-like_dom_sf"/>
</dbReference>
<proteinExistence type="predicted"/>
<dbReference type="Proteomes" id="UP000298327">
    <property type="component" value="Unassembled WGS sequence"/>
</dbReference>
<comment type="caution">
    <text evidence="2">The sequence shown here is derived from an EMBL/GenBank/DDBJ whole genome shotgun (WGS) entry which is preliminary data.</text>
</comment>
<feature type="compositionally biased region" description="Acidic residues" evidence="1">
    <location>
        <begin position="158"/>
        <end position="184"/>
    </location>
</feature>
<dbReference type="EMBL" id="SEOQ01001286">
    <property type="protein sequence ID" value="TFY52560.1"/>
    <property type="molecule type" value="Genomic_DNA"/>
</dbReference>
<reference evidence="2 3" key="1">
    <citation type="submission" date="2019-02" db="EMBL/GenBank/DDBJ databases">
        <title>Genome sequencing of the rare red list fungi Dentipellis fragilis.</title>
        <authorList>
            <person name="Buettner E."/>
            <person name="Kellner H."/>
        </authorList>
    </citation>
    <scope>NUCLEOTIDE SEQUENCE [LARGE SCALE GENOMIC DNA]</scope>
    <source>
        <strain evidence="2 3">DSM 105465</strain>
    </source>
</reference>
<evidence type="ECO:0000313" key="3">
    <source>
        <dbReference type="Proteomes" id="UP000298327"/>
    </source>
</evidence>
<dbReference type="Gene3D" id="1.20.1280.50">
    <property type="match status" value="1"/>
</dbReference>
<sequence>MSADQDETPAVTKSTQVIDGETVEVYQLNNFNLEDHMKKLAEKMRSNPFVPPVEGCPINTLPNELLSYIFTLGAQLDIADDKDEEEIDDNDSDEEDEPTLEFQVLTSHVCKRWRDVAIQTPSLWTRLDFTEGPPFGKSKTYIERSAGCPLVIDIDCTVPDDDSDEEEEEEVEEVEEFDETEEVVQSDAAAPDDEPKSSAATKRKSRSFGPADLDAIRALILPHVNRWRIFELMTEDYAIMHHTLGALATAPAAEQLKMLHLYHYDDTDDIEHFEPAELRAPVVPFAGQAPQLVNVALWGVHVDWPRCDFFQGLEELELAYHAQDPQAYASALLERLVFPNVSSLALDLEEEDYSAFIMQLAAPLPGKTKSLLSGLQELRLSGLPCNDAAIDKLYASLPNVVDLHLNRYHLEEPFFTKLFPQAPGAASSSAAAGDVSVPLPSLQNLSSSGVDGEQMHQLAEARIAAGRPLKKVFMEIDDLVEPDDEKWLREHLERFEFFEGSDDEDELEIDGIEIMSDDGLEAMSDDDDEVSQD</sequence>
<dbReference type="SUPFAM" id="SSF81383">
    <property type="entry name" value="F-box domain"/>
    <property type="match status" value="1"/>
</dbReference>
<gene>
    <name evidence="2" type="ORF">EVG20_g10500</name>
</gene>